<keyword evidence="3" id="KW-1185">Reference proteome</keyword>
<dbReference type="Proteomes" id="UP000436088">
    <property type="component" value="Unassembled WGS sequence"/>
</dbReference>
<proteinExistence type="predicted"/>
<dbReference type="AlphaFoldDB" id="A0A6A3CWS6"/>
<organism evidence="2 3">
    <name type="scientific">Hibiscus syriacus</name>
    <name type="common">Rose of Sharon</name>
    <dbReference type="NCBI Taxonomy" id="106335"/>
    <lineage>
        <taxon>Eukaryota</taxon>
        <taxon>Viridiplantae</taxon>
        <taxon>Streptophyta</taxon>
        <taxon>Embryophyta</taxon>
        <taxon>Tracheophyta</taxon>
        <taxon>Spermatophyta</taxon>
        <taxon>Magnoliopsida</taxon>
        <taxon>eudicotyledons</taxon>
        <taxon>Gunneridae</taxon>
        <taxon>Pentapetalae</taxon>
        <taxon>rosids</taxon>
        <taxon>malvids</taxon>
        <taxon>Malvales</taxon>
        <taxon>Malvaceae</taxon>
        <taxon>Malvoideae</taxon>
        <taxon>Hibiscus</taxon>
    </lineage>
</organism>
<comment type="caution">
    <text evidence="2">The sequence shown here is derived from an EMBL/GenBank/DDBJ whole genome shotgun (WGS) entry which is preliminary data.</text>
</comment>
<accession>A0A6A3CWS6</accession>
<sequence length="310" mass="34217">MEGGPGKGGDYGCSNSAPNCKSSLYKPSPPLSAIERFLWGQNHTSHRKLYSTQNNVNISKGTPLGLGSTTNGLLRGFSFSNDANGGYLSGASLERNLEESFIDRLLVDGDNHASAEDKNPNMEMNEAAKISMKSFPKSSRKTDHWNATKRRQNSRKKIKQNSNQNSKPQSSILQIITFSEDLSSGFRYFLPEETIESDDSQPFMAQTHDEEFQFMQDFFSNDYNVNIQPSVDDKPIIVENPSKGSSTIDCLTGVHQQWSNPADDGSFAASIIDPNLFSASLEEKKASIHPSVFGPLFVSPVEWSTHCVNS</sequence>
<dbReference type="EMBL" id="VEPZ02000088">
    <property type="protein sequence ID" value="KAE8733813.1"/>
    <property type="molecule type" value="Genomic_DNA"/>
</dbReference>
<evidence type="ECO:0000313" key="2">
    <source>
        <dbReference type="EMBL" id="KAE8733813.1"/>
    </source>
</evidence>
<evidence type="ECO:0000313" key="3">
    <source>
        <dbReference type="Proteomes" id="UP000436088"/>
    </source>
</evidence>
<gene>
    <name evidence="2" type="ORF">F3Y22_tig00000973pilonHSYRG00025</name>
</gene>
<evidence type="ECO:0000256" key="1">
    <source>
        <dbReference type="SAM" id="MobiDB-lite"/>
    </source>
</evidence>
<name>A0A6A3CWS6_HIBSY</name>
<reference evidence="2" key="1">
    <citation type="submission" date="2019-09" db="EMBL/GenBank/DDBJ databases">
        <title>Draft genome information of white flower Hibiscus syriacus.</title>
        <authorList>
            <person name="Kim Y.-M."/>
        </authorList>
    </citation>
    <scope>NUCLEOTIDE SEQUENCE [LARGE SCALE GENOMIC DNA]</scope>
    <source>
        <strain evidence="2">YM2019G1</strain>
    </source>
</reference>
<feature type="compositionally biased region" description="Low complexity" evidence="1">
    <location>
        <begin position="160"/>
        <end position="171"/>
    </location>
</feature>
<feature type="region of interest" description="Disordered" evidence="1">
    <location>
        <begin position="131"/>
        <end position="171"/>
    </location>
</feature>
<feature type="compositionally biased region" description="Basic residues" evidence="1">
    <location>
        <begin position="147"/>
        <end position="159"/>
    </location>
</feature>
<protein>
    <submittedName>
        <fullName evidence="2">Uncharacterized protein</fullName>
    </submittedName>
</protein>